<sequence>MRGFIGALTGCVVLATASLAQDVITSEKLDALVDQILPHWYFDPGAAHLCPRPFEVRVLLGTDGDVTGVQHAGDFDAPHCETLFQSLRRAFMIKQQLEMPSGVTLTAIKLVVDPKMLGGM</sequence>
<dbReference type="OrthoDB" id="7161229at2"/>
<organism evidence="1 2">
    <name type="scientific">Dongia mobilis</name>
    <dbReference type="NCBI Taxonomy" id="578943"/>
    <lineage>
        <taxon>Bacteria</taxon>
        <taxon>Pseudomonadati</taxon>
        <taxon>Pseudomonadota</taxon>
        <taxon>Alphaproteobacteria</taxon>
        <taxon>Rhodospirillales</taxon>
        <taxon>Dongiaceae</taxon>
        <taxon>Dongia</taxon>
    </lineage>
</organism>
<keyword evidence="2" id="KW-1185">Reference proteome</keyword>
<dbReference type="EMBL" id="SNYW01000006">
    <property type="protein sequence ID" value="TDQ84070.1"/>
    <property type="molecule type" value="Genomic_DNA"/>
</dbReference>
<dbReference type="Proteomes" id="UP000295783">
    <property type="component" value="Unassembled WGS sequence"/>
</dbReference>
<name>A0A4R6WV70_9PROT</name>
<accession>A0A4R6WV70</accession>
<reference evidence="1 2" key="1">
    <citation type="submission" date="2019-03" db="EMBL/GenBank/DDBJ databases">
        <title>Genomic Encyclopedia of Type Strains, Phase III (KMG-III): the genomes of soil and plant-associated and newly described type strains.</title>
        <authorList>
            <person name="Whitman W."/>
        </authorList>
    </citation>
    <scope>NUCLEOTIDE SEQUENCE [LARGE SCALE GENOMIC DNA]</scope>
    <source>
        <strain evidence="1 2">CGMCC 1.7660</strain>
    </source>
</reference>
<evidence type="ECO:0000313" key="1">
    <source>
        <dbReference type="EMBL" id="TDQ84070.1"/>
    </source>
</evidence>
<gene>
    <name evidence="1" type="ORF">A8950_0616</name>
</gene>
<comment type="caution">
    <text evidence="1">The sequence shown here is derived from an EMBL/GenBank/DDBJ whole genome shotgun (WGS) entry which is preliminary data.</text>
</comment>
<evidence type="ECO:0000313" key="2">
    <source>
        <dbReference type="Proteomes" id="UP000295783"/>
    </source>
</evidence>
<dbReference type="RefSeq" id="WP_133612132.1">
    <property type="nucleotide sequence ID" value="NZ_SNYW01000006.1"/>
</dbReference>
<evidence type="ECO:0008006" key="3">
    <source>
        <dbReference type="Google" id="ProtNLM"/>
    </source>
</evidence>
<dbReference type="AlphaFoldDB" id="A0A4R6WV70"/>
<protein>
    <recommendedName>
        <fullName evidence="3">TonB-like protein</fullName>
    </recommendedName>
</protein>
<proteinExistence type="predicted"/>